<dbReference type="InterPro" id="IPR036864">
    <property type="entry name" value="Zn2-C6_fun-type_DNA-bd_sf"/>
</dbReference>
<accession>A0A6A5Z0S2</accession>
<gene>
    <name evidence="3" type="ORF">BDV96DRAFT_580767</name>
</gene>
<sequence length="432" mass="48310">MRVIGACSNCKKRKERCDPGIPCKSCLEHYKGDLVQNPCRDRLLSDLSDAFLSDRLGWHPTARPLESFFSASQPEFYTHSSYMIPLKLGFGSSLYLPVHALQVDDTDTLLHDHVVYAWPPTSSTGEQHTHAVLPAILTPEAEASLHDTLHGHLSLLVTHHFRSFPLYCSQLRILREVYIFYRSLPSNSLHSRLLHQALKLLVLVHIGGDLALPHPSTDPILTNLVQATMSHLPNDETITPTPCFIRAQFGAIMPSLALSLMKDVLSSLEQLFLNRECHEWPLALAVSIVVLLTIESVHYHAAKLPYHASFDTHKRTRSDEELCRSDNTGVTTLLRFYAACFSGCHARLKPDWEGEVAQTSIYDTTSTSFGTGTIDPATGLKAEDKFVESVREAVRKASPGGYLVRKASGEREGESMEWFFDRLVARLLVLKV</sequence>
<dbReference type="OrthoDB" id="3921198at2759"/>
<evidence type="ECO:0000256" key="1">
    <source>
        <dbReference type="ARBA" id="ARBA00023242"/>
    </source>
</evidence>
<evidence type="ECO:0000313" key="3">
    <source>
        <dbReference type="EMBL" id="KAF2112457.1"/>
    </source>
</evidence>
<protein>
    <recommendedName>
        <fullName evidence="2">Zn(2)-C6 fungal-type domain-containing protein</fullName>
    </recommendedName>
</protein>
<dbReference type="SMART" id="SM00066">
    <property type="entry name" value="GAL4"/>
    <property type="match status" value="1"/>
</dbReference>
<evidence type="ECO:0000259" key="2">
    <source>
        <dbReference type="PROSITE" id="PS50048"/>
    </source>
</evidence>
<reference evidence="3" key="1">
    <citation type="journal article" date="2020" name="Stud. Mycol.">
        <title>101 Dothideomycetes genomes: a test case for predicting lifestyles and emergence of pathogens.</title>
        <authorList>
            <person name="Haridas S."/>
            <person name="Albert R."/>
            <person name="Binder M."/>
            <person name="Bloem J."/>
            <person name="Labutti K."/>
            <person name="Salamov A."/>
            <person name="Andreopoulos B."/>
            <person name="Baker S."/>
            <person name="Barry K."/>
            <person name="Bills G."/>
            <person name="Bluhm B."/>
            <person name="Cannon C."/>
            <person name="Castanera R."/>
            <person name="Culley D."/>
            <person name="Daum C."/>
            <person name="Ezra D."/>
            <person name="Gonzalez J."/>
            <person name="Henrissat B."/>
            <person name="Kuo A."/>
            <person name="Liang C."/>
            <person name="Lipzen A."/>
            <person name="Lutzoni F."/>
            <person name="Magnuson J."/>
            <person name="Mondo S."/>
            <person name="Nolan M."/>
            <person name="Ohm R."/>
            <person name="Pangilinan J."/>
            <person name="Park H.-J."/>
            <person name="Ramirez L."/>
            <person name="Alfaro M."/>
            <person name="Sun H."/>
            <person name="Tritt A."/>
            <person name="Yoshinaga Y."/>
            <person name="Zwiers L.-H."/>
            <person name="Turgeon B."/>
            <person name="Goodwin S."/>
            <person name="Spatafora J."/>
            <person name="Crous P."/>
            <person name="Grigoriev I."/>
        </authorList>
    </citation>
    <scope>NUCLEOTIDE SEQUENCE</scope>
    <source>
        <strain evidence="3">CBS 627.86</strain>
    </source>
</reference>
<name>A0A6A5Z0S2_9PLEO</name>
<feature type="domain" description="Zn(2)-C6 fungal-type" evidence="2">
    <location>
        <begin position="6"/>
        <end position="41"/>
    </location>
</feature>
<keyword evidence="4" id="KW-1185">Reference proteome</keyword>
<dbReference type="InterPro" id="IPR001138">
    <property type="entry name" value="Zn2Cys6_DnaBD"/>
</dbReference>
<dbReference type="PROSITE" id="PS50048">
    <property type="entry name" value="ZN2_CY6_FUNGAL_2"/>
    <property type="match status" value="1"/>
</dbReference>
<dbReference type="GO" id="GO:0000981">
    <property type="term" value="F:DNA-binding transcription factor activity, RNA polymerase II-specific"/>
    <property type="evidence" value="ECO:0007669"/>
    <property type="project" value="InterPro"/>
</dbReference>
<organism evidence="3 4">
    <name type="scientific">Lophiotrema nucula</name>
    <dbReference type="NCBI Taxonomy" id="690887"/>
    <lineage>
        <taxon>Eukaryota</taxon>
        <taxon>Fungi</taxon>
        <taxon>Dikarya</taxon>
        <taxon>Ascomycota</taxon>
        <taxon>Pezizomycotina</taxon>
        <taxon>Dothideomycetes</taxon>
        <taxon>Pleosporomycetidae</taxon>
        <taxon>Pleosporales</taxon>
        <taxon>Lophiotremataceae</taxon>
        <taxon>Lophiotrema</taxon>
    </lineage>
</organism>
<proteinExistence type="predicted"/>
<dbReference type="PANTHER" id="PTHR35392">
    <property type="entry name" value="ZN(II)2CYS6 TRANSCRIPTION FACTOR (EUROFUNG)-RELATED-RELATED"/>
    <property type="match status" value="1"/>
</dbReference>
<dbReference type="Pfam" id="PF00172">
    <property type="entry name" value="Zn_clus"/>
    <property type="match status" value="1"/>
</dbReference>
<dbReference type="AlphaFoldDB" id="A0A6A5Z0S2"/>
<dbReference type="PANTHER" id="PTHR35392:SF3">
    <property type="entry name" value="ZN(2)-C6 FUNGAL-TYPE DOMAIN-CONTAINING PROTEIN"/>
    <property type="match status" value="1"/>
</dbReference>
<dbReference type="Proteomes" id="UP000799770">
    <property type="component" value="Unassembled WGS sequence"/>
</dbReference>
<dbReference type="EMBL" id="ML977331">
    <property type="protein sequence ID" value="KAF2112457.1"/>
    <property type="molecule type" value="Genomic_DNA"/>
</dbReference>
<evidence type="ECO:0000313" key="4">
    <source>
        <dbReference type="Proteomes" id="UP000799770"/>
    </source>
</evidence>
<dbReference type="SUPFAM" id="SSF57701">
    <property type="entry name" value="Zn2/Cys6 DNA-binding domain"/>
    <property type="match status" value="1"/>
</dbReference>
<dbReference type="GO" id="GO:0008270">
    <property type="term" value="F:zinc ion binding"/>
    <property type="evidence" value="ECO:0007669"/>
    <property type="project" value="InterPro"/>
</dbReference>
<dbReference type="CDD" id="cd00067">
    <property type="entry name" value="GAL4"/>
    <property type="match status" value="1"/>
</dbReference>
<keyword evidence="1" id="KW-0539">Nucleus</keyword>
<dbReference type="InterPro" id="IPR052973">
    <property type="entry name" value="Fungal_sec-metab_reg_TF"/>
</dbReference>